<keyword evidence="3" id="KW-1003">Cell membrane</keyword>
<dbReference type="InterPro" id="IPR017871">
    <property type="entry name" value="ABC_transporter-like_CS"/>
</dbReference>
<organism evidence="11 12">
    <name type="scientific">Paracoccus lutimaris</name>
    <dbReference type="NCBI Taxonomy" id="1490030"/>
    <lineage>
        <taxon>Bacteria</taxon>
        <taxon>Pseudomonadati</taxon>
        <taxon>Pseudomonadota</taxon>
        <taxon>Alphaproteobacteria</taxon>
        <taxon>Rhodobacterales</taxon>
        <taxon>Paracoccaceae</taxon>
        <taxon>Paracoccus</taxon>
    </lineage>
</organism>
<keyword evidence="6 11" id="KW-0067">ATP-binding</keyword>
<dbReference type="Pfam" id="PF00005">
    <property type="entry name" value="ABC_tran"/>
    <property type="match status" value="1"/>
</dbReference>
<keyword evidence="12" id="KW-1185">Reference proteome</keyword>
<comment type="caution">
    <text evidence="11">The sequence shown here is derived from an EMBL/GenBank/DDBJ whole genome shotgun (WGS) entry which is preliminary data.</text>
</comment>
<dbReference type="CDD" id="cd03214">
    <property type="entry name" value="ABC_Iron-Siderophores_B12_Hemin"/>
    <property type="match status" value="1"/>
</dbReference>
<dbReference type="GO" id="GO:0005524">
    <property type="term" value="F:ATP binding"/>
    <property type="evidence" value="ECO:0007669"/>
    <property type="project" value="UniProtKB-KW"/>
</dbReference>
<dbReference type="RefSeq" id="WP_114348497.1">
    <property type="nucleotide sequence ID" value="NZ_QPJL01000004.1"/>
</dbReference>
<evidence type="ECO:0000256" key="1">
    <source>
        <dbReference type="ARBA" id="ARBA00004202"/>
    </source>
</evidence>
<keyword evidence="8" id="KW-0406">Ion transport</keyword>
<evidence type="ECO:0000256" key="2">
    <source>
        <dbReference type="ARBA" id="ARBA00022448"/>
    </source>
</evidence>
<dbReference type="InterPro" id="IPR003593">
    <property type="entry name" value="AAA+_ATPase"/>
</dbReference>
<dbReference type="Gene3D" id="3.40.50.300">
    <property type="entry name" value="P-loop containing nucleotide triphosphate hydrolases"/>
    <property type="match status" value="1"/>
</dbReference>
<dbReference type="InterPro" id="IPR051535">
    <property type="entry name" value="Siderophore_ABC-ATPase"/>
</dbReference>
<name>A0A368Z2U7_9RHOB</name>
<keyword evidence="5" id="KW-0547">Nucleotide-binding</keyword>
<evidence type="ECO:0000313" key="12">
    <source>
        <dbReference type="Proteomes" id="UP000253345"/>
    </source>
</evidence>
<evidence type="ECO:0000256" key="7">
    <source>
        <dbReference type="ARBA" id="ARBA00023004"/>
    </source>
</evidence>
<protein>
    <submittedName>
        <fullName evidence="11">Iron complex transport system ATP-binding protein</fullName>
    </submittedName>
</protein>
<dbReference type="PROSITE" id="PS00211">
    <property type="entry name" value="ABC_TRANSPORTER_1"/>
    <property type="match status" value="1"/>
</dbReference>
<gene>
    <name evidence="11" type="ORF">DFP89_104170</name>
</gene>
<dbReference type="EMBL" id="QPJL01000004">
    <property type="protein sequence ID" value="RCW86783.1"/>
    <property type="molecule type" value="Genomic_DNA"/>
</dbReference>
<dbReference type="PANTHER" id="PTHR42771:SF7">
    <property type="entry name" value="ABC-TYPE COBALAMIN_FE3+-SIDEROPHORES TRANSPORT SYSTEM, ATPASE COMPONENT"/>
    <property type="match status" value="1"/>
</dbReference>
<keyword evidence="7" id="KW-0408">Iron</keyword>
<evidence type="ECO:0000256" key="8">
    <source>
        <dbReference type="ARBA" id="ARBA00023065"/>
    </source>
</evidence>
<evidence type="ECO:0000313" key="11">
    <source>
        <dbReference type="EMBL" id="RCW86783.1"/>
    </source>
</evidence>
<evidence type="ECO:0000259" key="10">
    <source>
        <dbReference type="PROSITE" id="PS50893"/>
    </source>
</evidence>
<dbReference type="SUPFAM" id="SSF52540">
    <property type="entry name" value="P-loop containing nucleoside triphosphate hydrolases"/>
    <property type="match status" value="1"/>
</dbReference>
<reference evidence="11 12" key="1">
    <citation type="submission" date="2018-07" db="EMBL/GenBank/DDBJ databases">
        <title>Genomic Encyclopedia of Type Strains, Phase III (KMG-III): the genomes of soil and plant-associated and newly described type strains.</title>
        <authorList>
            <person name="Whitman W."/>
        </authorList>
    </citation>
    <scope>NUCLEOTIDE SEQUENCE [LARGE SCALE GENOMIC DNA]</scope>
    <source>
        <strain evidence="11 12">CECT 8525</strain>
    </source>
</reference>
<proteinExistence type="predicted"/>
<evidence type="ECO:0000256" key="6">
    <source>
        <dbReference type="ARBA" id="ARBA00022840"/>
    </source>
</evidence>
<dbReference type="PROSITE" id="PS50893">
    <property type="entry name" value="ABC_TRANSPORTER_2"/>
    <property type="match status" value="1"/>
</dbReference>
<dbReference type="GO" id="GO:0016887">
    <property type="term" value="F:ATP hydrolysis activity"/>
    <property type="evidence" value="ECO:0007669"/>
    <property type="project" value="InterPro"/>
</dbReference>
<evidence type="ECO:0000256" key="4">
    <source>
        <dbReference type="ARBA" id="ARBA00022496"/>
    </source>
</evidence>
<dbReference type="Proteomes" id="UP000253345">
    <property type="component" value="Unassembled WGS sequence"/>
</dbReference>
<evidence type="ECO:0000256" key="9">
    <source>
        <dbReference type="ARBA" id="ARBA00023136"/>
    </source>
</evidence>
<dbReference type="GO" id="GO:0005886">
    <property type="term" value="C:plasma membrane"/>
    <property type="evidence" value="ECO:0007669"/>
    <property type="project" value="UniProtKB-SubCell"/>
</dbReference>
<keyword evidence="2" id="KW-0813">Transport</keyword>
<dbReference type="InterPro" id="IPR003439">
    <property type="entry name" value="ABC_transporter-like_ATP-bd"/>
</dbReference>
<dbReference type="OrthoDB" id="9805601at2"/>
<sequence length="253" mass="27191">MVTLELDRVEARYGRKIIYTDATTPAISGGHLTALIGPNAAGKSTLFRRIAGQLAGSGQVRITGADRDDLRYMPQDTAISAALSVYEAVILALKQGRSGWRLSAGELAAVDAILTRLKITALAERQLAELSGGQRQLISIAQTLVSRPRLVLMDEPTSALDLYRQYEVLELLRSYAAETGAVVVLALHDLNQVMRSCTTTIAVAEGRVVAVGPTLEVLSPALIRRLYAIESRVETCSRGCPMMIVDGALEQGT</sequence>
<dbReference type="GO" id="GO:0006826">
    <property type="term" value="P:iron ion transport"/>
    <property type="evidence" value="ECO:0007669"/>
    <property type="project" value="UniProtKB-KW"/>
</dbReference>
<keyword evidence="4" id="KW-0410">Iron transport</keyword>
<dbReference type="InterPro" id="IPR027417">
    <property type="entry name" value="P-loop_NTPase"/>
</dbReference>
<keyword evidence="9" id="KW-0472">Membrane</keyword>
<feature type="domain" description="ABC transporter" evidence="10">
    <location>
        <begin position="4"/>
        <end position="230"/>
    </location>
</feature>
<dbReference type="AlphaFoldDB" id="A0A368Z2U7"/>
<accession>A0A368Z2U7</accession>
<evidence type="ECO:0000256" key="5">
    <source>
        <dbReference type="ARBA" id="ARBA00022741"/>
    </source>
</evidence>
<evidence type="ECO:0000256" key="3">
    <source>
        <dbReference type="ARBA" id="ARBA00022475"/>
    </source>
</evidence>
<dbReference type="PANTHER" id="PTHR42771">
    <property type="entry name" value="IRON(3+)-HYDROXAMATE IMPORT ATP-BINDING PROTEIN FHUC"/>
    <property type="match status" value="1"/>
</dbReference>
<comment type="subcellular location">
    <subcellularLocation>
        <location evidence="1">Cell membrane</location>
        <topology evidence="1">Peripheral membrane protein</topology>
    </subcellularLocation>
</comment>
<dbReference type="SMART" id="SM00382">
    <property type="entry name" value="AAA"/>
    <property type="match status" value="1"/>
</dbReference>